<dbReference type="PANTHER" id="PTHR31973">
    <property type="entry name" value="POLYPROTEIN, PUTATIVE-RELATED"/>
    <property type="match status" value="1"/>
</dbReference>
<organism evidence="1">
    <name type="scientific">Sesamum radiatum</name>
    <name type="common">Black benniseed</name>
    <dbReference type="NCBI Taxonomy" id="300843"/>
    <lineage>
        <taxon>Eukaryota</taxon>
        <taxon>Viridiplantae</taxon>
        <taxon>Streptophyta</taxon>
        <taxon>Embryophyta</taxon>
        <taxon>Tracheophyta</taxon>
        <taxon>Spermatophyta</taxon>
        <taxon>Magnoliopsida</taxon>
        <taxon>eudicotyledons</taxon>
        <taxon>Gunneridae</taxon>
        <taxon>Pentapetalae</taxon>
        <taxon>asterids</taxon>
        <taxon>lamiids</taxon>
        <taxon>Lamiales</taxon>
        <taxon>Pedaliaceae</taxon>
        <taxon>Sesamum</taxon>
    </lineage>
</organism>
<dbReference type="AlphaFoldDB" id="A0AAW2LN28"/>
<reference evidence="1" key="2">
    <citation type="journal article" date="2024" name="Plant">
        <title>Genomic evolution and insights into agronomic trait innovations of Sesamum species.</title>
        <authorList>
            <person name="Miao H."/>
            <person name="Wang L."/>
            <person name="Qu L."/>
            <person name="Liu H."/>
            <person name="Sun Y."/>
            <person name="Le M."/>
            <person name="Wang Q."/>
            <person name="Wei S."/>
            <person name="Zheng Y."/>
            <person name="Lin W."/>
            <person name="Duan Y."/>
            <person name="Cao H."/>
            <person name="Xiong S."/>
            <person name="Wang X."/>
            <person name="Wei L."/>
            <person name="Li C."/>
            <person name="Ma Q."/>
            <person name="Ju M."/>
            <person name="Zhao R."/>
            <person name="Li G."/>
            <person name="Mu C."/>
            <person name="Tian Q."/>
            <person name="Mei H."/>
            <person name="Zhang T."/>
            <person name="Gao T."/>
            <person name="Zhang H."/>
        </authorList>
    </citation>
    <scope>NUCLEOTIDE SEQUENCE</scope>
    <source>
        <strain evidence="1">G02</strain>
    </source>
</reference>
<evidence type="ECO:0000313" key="1">
    <source>
        <dbReference type="EMBL" id="KAL0320476.1"/>
    </source>
</evidence>
<dbReference type="PANTHER" id="PTHR31973:SF187">
    <property type="entry name" value="MUTATOR TRANSPOSASE MUDRA PROTEIN"/>
    <property type="match status" value="1"/>
</dbReference>
<dbReference type="EMBL" id="JACGWJ010000024">
    <property type="protein sequence ID" value="KAL0320476.1"/>
    <property type="molecule type" value="Genomic_DNA"/>
</dbReference>
<name>A0AAW2LN28_SESRA</name>
<gene>
    <name evidence="1" type="ORF">Sradi_5309100</name>
</gene>
<accession>A0AAW2LN28</accession>
<reference evidence="1" key="1">
    <citation type="submission" date="2020-06" db="EMBL/GenBank/DDBJ databases">
        <authorList>
            <person name="Li T."/>
            <person name="Hu X."/>
            <person name="Zhang T."/>
            <person name="Song X."/>
            <person name="Zhang H."/>
            <person name="Dai N."/>
            <person name="Sheng W."/>
            <person name="Hou X."/>
            <person name="Wei L."/>
        </authorList>
    </citation>
    <scope>NUCLEOTIDE SEQUENCE</scope>
    <source>
        <strain evidence="1">G02</strain>
        <tissue evidence="1">Leaf</tissue>
    </source>
</reference>
<sequence>MKLRIAIIVHIELRTNKENYKYICREIEGFVRHNPKEGLQSLKNKIRRELQVDVSLYKVYRAKRFELELIKGDVKKQYARIYDYCHIVVKQNPGSSLFLKVDKEINPSVMQRMYFYLSRLRVGFLDDCRPIVGMDGCFTKGYYRGQLLAAIGRDVNDKIYPIVMVYVEVEKYDS</sequence>
<protein>
    <submittedName>
        <fullName evidence="1">Uncharacterized protein</fullName>
    </submittedName>
</protein>
<comment type="caution">
    <text evidence="1">The sequence shown here is derived from an EMBL/GenBank/DDBJ whole genome shotgun (WGS) entry which is preliminary data.</text>
</comment>
<proteinExistence type="predicted"/>